<evidence type="ECO:0000313" key="3">
    <source>
        <dbReference type="Proteomes" id="UP000193224"/>
    </source>
</evidence>
<dbReference type="RefSeq" id="WP_085802162.1">
    <property type="nucleotide sequence ID" value="NZ_FWXB01000022.1"/>
</dbReference>
<evidence type="ECO:0000259" key="1">
    <source>
        <dbReference type="Pfam" id="PF07486"/>
    </source>
</evidence>
<dbReference type="Proteomes" id="UP000193224">
    <property type="component" value="Unassembled WGS sequence"/>
</dbReference>
<dbReference type="InterPro" id="IPR011105">
    <property type="entry name" value="Cell_wall_hydrolase_SleB"/>
</dbReference>
<dbReference type="InterPro" id="IPR042047">
    <property type="entry name" value="SleB_dom1"/>
</dbReference>
<protein>
    <submittedName>
        <fullName evidence="2">Spore cortex-lytic enzyme</fullName>
    </submittedName>
</protein>
<dbReference type="Gene3D" id="1.10.10.2520">
    <property type="entry name" value="Cell wall hydrolase SleB, domain 1"/>
    <property type="match status" value="1"/>
</dbReference>
<proteinExistence type="predicted"/>
<dbReference type="AlphaFoldDB" id="A0A1X7BXH9"/>
<name>A0A1X7BXH9_9RHOB</name>
<sequence>MFRIFFVIFVAIGTVAFADVPKSQRVVEAQPVANLYVAERLATYSRLNATQIGYSREWVDAQPALKGDEEWACLAEALYFEARGETVKGQFAVAEVILNRVDSPQFPDSVCAVVNQGTGKKYQCQFTYTCDGYKEVINEPRAFKRVGKVAKAMVSGGPRVLTDGATYYHTRAVSPRWSRQFERTTSIGQHHFYRPPTRVSQN</sequence>
<dbReference type="EMBL" id="FWXB01000022">
    <property type="protein sequence ID" value="SMC14215.1"/>
    <property type="molecule type" value="Genomic_DNA"/>
</dbReference>
<dbReference type="GO" id="GO:0016787">
    <property type="term" value="F:hydrolase activity"/>
    <property type="evidence" value="ECO:0007669"/>
    <property type="project" value="InterPro"/>
</dbReference>
<dbReference type="OrthoDB" id="9785345at2"/>
<evidence type="ECO:0000313" key="2">
    <source>
        <dbReference type="EMBL" id="SMC14215.1"/>
    </source>
</evidence>
<organism evidence="2 3">
    <name type="scientific">Roseovarius aestuarii</name>
    <dbReference type="NCBI Taxonomy" id="475083"/>
    <lineage>
        <taxon>Bacteria</taxon>
        <taxon>Pseudomonadati</taxon>
        <taxon>Pseudomonadota</taxon>
        <taxon>Alphaproteobacteria</taxon>
        <taxon>Rhodobacterales</taxon>
        <taxon>Roseobacteraceae</taxon>
        <taxon>Roseovarius</taxon>
    </lineage>
</organism>
<feature type="domain" description="Cell wall hydrolase SleB" evidence="1">
    <location>
        <begin position="84"/>
        <end position="193"/>
    </location>
</feature>
<dbReference type="Pfam" id="PF07486">
    <property type="entry name" value="Hydrolase_2"/>
    <property type="match status" value="1"/>
</dbReference>
<reference evidence="2 3" key="1">
    <citation type="submission" date="2017-03" db="EMBL/GenBank/DDBJ databases">
        <authorList>
            <person name="Afonso C.L."/>
            <person name="Miller P.J."/>
            <person name="Scott M.A."/>
            <person name="Spackman E."/>
            <person name="Goraichik I."/>
            <person name="Dimitrov K.M."/>
            <person name="Suarez D.L."/>
            <person name="Swayne D.E."/>
        </authorList>
    </citation>
    <scope>NUCLEOTIDE SEQUENCE [LARGE SCALE GENOMIC DNA]</scope>
    <source>
        <strain evidence="2 3">CECT 7745</strain>
    </source>
</reference>
<accession>A0A1X7BXH9</accession>
<gene>
    <name evidence="2" type="primary">sleB_2</name>
    <name evidence="2" type="ORF">ROA7745_04080</name>
</gene>
<keyword evidence="3" id="KW-1185">Reference proteome</keyword>